<dbReference type="AlphaFoldDB" id="X1A328"/>
<accession>X1A328</accession>
<proteinExistence type="predicted"/>
<reference evidence="1" key="1">
    <citation type="journal article" date="2014" name="Front. Microbiol.">
        <title>High frequency of phylogenetically diverse reductive dehalogenase-homologous genes in deep subseafloor sedimentary metagenomes.</title>
        <authorList>
            <person name="Kawai M."/>
            <person name="Futagami T."/>
            <person name="Toyoda A."/>
            <person name="Takaki Y."/>
            <person name="Nishi S."/>
            <person name="Hori S."/>
            <person name="Arai W."/>
            <person name="Tsubouchi T."/>
            <person name="Morono Y."/>
            <person name="Uchiyama I."/>
            <person name="Ito T."/>
            <person name="Fujiyama A."/>
            <person name="Inagaki F."/>
            <person name="Takami H."/>
        </authorList>
    </citation>
    <scope>NUCLEOTIDE SEQUENCE</scope>
    <source>
        <strain evidence="1">Expedition CK06-06</strain>
    </source>
</reference>
<comment type="caution">
    <text evidence="1">The sequence shown here is derived from an EMBL/GenBank/DDBJ whole genome shotgun (WGS) entry which is preliminary data.</text>
</comment>
<feature type="non-terminal residue" evidence="1">
    <location>
        <position position="197"/>
    </location>
</feature>
<dbReference type="Pfam" id="PF06245">
    <property type="entry name" value="DUF1015"/>
    <property type="match status" value="1"/>
</dbReference>
<protein>
    <recommendedName>
        <fullName evidence="2">DUF1015 domain-containing protein</fullName>
    </recommendedName>
</protein>
<evidence type="ECO:0000313" key="1">
    <source>
        <dbReference type="EMBL" id="GAG67203.1"/>
    </source>
</evidence>
<sequence>MAEIHPFRGVRYNQQLVKDLSSVICPPYDIITPQIEQELYHQSEYNFVRLEHGRQLPRDTIIDSRYTRSAATLEQWLKLGVLKIDEAPAIYLHDHYFRHQGKRYRRRGIVVCVRLEEWDEMVIRPHEGTLAEPGNDRLSLLWALQANTSPILALYEDQGKHISSLLALEGPSQPIISLSTAIGESHSIRSITEPEVI</sequence>
<organism evidence="1">
    <name type="scientific">marine sediment metagenome</name>
    <dbReference type="NCBI Taxonomy" id="412755"/>
    <lineage>
        <taxon>unclassified sequences</taxon>
        <taxon>metagenomes</taxon>
        <taxon>ecological metagenomes</taxon>
    </lineage>
</organism>
<gene>
    <name evidence="1" type="ORF">S01H4_15155</name>
</gene>
<dbReference type="EMBL" id="BART01006637">
    <property type="protein sequence ID" value="GAG67203.1"/>
    <property type="molecule type" value="Genomic_DNA"/>
</dbReference>
<name>X1A328_9ZZZZ</name>
<dbReference type="PANTHER" id="PTHR36454:SF1">
    <property type="entry name" value="DUF1015 DOMAIN-CONTAINING PROTEIN"/>
    <property type="match status" value="1"/>
</dbReference>
<dbReference type="PANTHER" id="PTHR36454">
    <property type="entry name" value="LMO2823 PROTEIN"/>
    <property type="match status" value="1"/>
</dbReference>
<dbReference type="InterPro" id="IPR008323">
    <property type="entry name" value="UCP033563"/>
</dbReference>
<evidence type="ECO:0008006" key="2">
    <source>
        <dbReference type="Google" id="ProtNLM"/>
    </source>
</evidence>